<dbReference type="OrthoDB" id="9784760at2"/>
<dbReference type="NCBIfam" id="NF003992">
    <property type="entry name" value="PRK05472.2-1"/>
    <property type="match status" value="1"/>
</dbReference>
<comment type="similarity">
    <text evidence="7">Belongs to the transcriptional regulatory Rex family.</text>
</comment>
<dbReference type="GO" id="GO:0045892">
    <property type="term" value="P:negative regulation of DNA-templated transcription"/>
    <property type="evidence" value="ECO:0007669"/>
    <property type="project" value="InterPro"/>
</dbReference>
<name>A0A411YGM8_9ACTN</name>
<dbReference type="NCBIfam" id="NF003989">
    <property type="entry name" value="PRK05472.1-3"/>
    <property type="match status" value="1"/>
</dbReference>
<keyword evidence="11" id="KW-1185">Reference proteome</keyword>
<dbReference type="NCBIfam" id="NF003995">
    <property type="entry name" value="PRK05472.2-4"/>
    <property type="match status" value="1"/>
</dbReference>
<evidence type="ECO:0000256" key="1">
    <source>
        <dbReference type="ARBA" id="ARBA00022490"/>
    </source>
</evidence>
<feature type="compositionally biased region" description="Basic and acidic residues" evidence="8">
    <location>
        <begin position="295"/>
        <end position="307"/>
    </location>
</feature>
<dbReference type="NCBIfam" id="NF003993">
    <property type="entry name" value="PRK05472.2-2"/>
    <property type="match status" value="1"/>
</dbReference>
<dbReference type="SUPFAM" id="SSF51735">
    <property type="entry name" value="NAD(P)-binding Rossmann-fold domains"/>
    <property type="match status" value="1"/>
</dbReference>
<dbReference type="GO" id="GO:0051775">
    <property type="term" value="P:response to redox state"/>
    <property type="evidence" value="ECO:0007669"/>
    <property type="project" value="InterPro"/>
</dbReference>
<dbReference type="InterPro" id="IPR036388">
    <property type="entry name" value="WH-like_DNA-bd_sf"/>
</dbReference>
<feature type="region of interest" description="Disordered" evidence="8">
    <location>
        <begin position="1"/>
        <end position="44"/>
    </location>
</feature>
<dbReference type="Proteomes" id="UP000291469">
    <property type="component" value="Chromosome"/>
</dbReference>
<organism evidence="10 11">
    <name type="scientific">Egibacter rhizosphaerae</name>
    <dbReference type="NCBI Taxonomy" id="1670831"/>
    <lineage>
        <taxon>Bacteria</taxon>
        <taxon>Bacillati</taxon>
        <taxon>Actinomycetota</taxon>
        <taxon>Nitriliruptoria</taxon>
        <taxon>Egibacterales</taxon>
        <taxon>Egibacteraceae</taxon>
        <taxon>Egibacter</taxon>
    </lineage>
</organism>
<dbReference type="HAMAP" id="MF_01131">
    <property type="entry name" value="Rex"/>
    <property type="match status" value="1"/>
</dbReference>
<dbReference type="EMBL" id="CP036402">
    <property type="protein sequence ID" value="QBI20326.1"/>
    <property type="molecule type" value="Genomic_DNA"/>
</dbReference>
<feature type="compositionally biased region" description="Low complexity" evidence="8">
    <location>
        <begin position="1"/>
        <end position="12"/>
    </location>
</feature>
<protein>
    <recommendedName>
        <fullName evidence="7">Redox-sensing transcriptional repressor Rex</fullName>
    </recommendedName>
</protein>
<evidence type="ECO:0000313" key="11">
    <source>
        <dbReference type="Proteomes" id="UP000291469"/>
    </source>
</evidence>
<proteinExistence type="inferred from homology"/>
<feature type="binding site" evidence="7">
    <location>
        <begin position="163"/>
        <end position="168"/>
    </location>
    <ligand>
        <name>NAD(+)</name>
        <dbReference type="ChEBI" id="CHEBI:57540"/>
    </ligand>
</feature>
<keyword evidence="3 7" id="KW-0805">Transcription regulation</keyword>
<keyword evidence="5 7" id="KW-0238">DNA-binding</keyword>
<dbReference type="InterPro" id="IPR036390">
    <property type="entry name" value="WH_DNA-bd_sf"/>
</dbReference>
<dbReference type="PANTHER" id="PTHR35786:SF1">
    <property type="entry name" value="REDOX-SENSING TRANSCRIPTIONAL REPRESSOR REX 1"/>
    <property type="match status" value="1"/>
</dbReference>
<gene>
    <name evidence="7" type="primary">rex</name>
    <name evidence="10" type="ORF">ER308_12630</name>
</gene>
<dbReference type="GO" id="GO:0003677">
    <property type="term" value="F:DNA binding"/>
    <property type="evidence" value="ECO:0007669"/>
    <property type="project" value="UniProtKB-UniRule"/>
</dbReference>
<dbReference type="GO" id="GO:0003700">
    <property type="term" value="F:DNA-binding transcription factor activity"/>
    <property type="evidence" value="ECO:0007669"/>
    <property type="project" value="UniProtKB-UniRule"/>
</dbReference>
<dbReference type="InterPro" id="IPR022876">
    <property type="entry name" value="Tscrpt_rep_Rex"/>
</dbReference>
<feature type="domain" description="CoA-binding" evidence="9">
    <location>
        <begin position="152"/>
        <end position="253"/>
    </location>
</feature>
<dbReference type="InterPro" id="IPR058236">
    <property type="entry name" value="Rex_actinobacterial-type"/>
</dbReference>
<dbReference type="Pfam" id="PF06971">
    <property type="entry name" value="Put_DNA-bind_N"/>
    <property type="match status" value="1"/>
</dbReference>
<keyword evidence="6 7" id="KW-0804">Transcription</keyword>
<dbReference type="SUPFAM" id="SSF46785">
    <property type="entry name" value="Winged helix' DNA-binding domain"/>
    <property type="match status" value="1"/>
</dbReference>
<dbReference type="AlphaFoldDB" id="A0A411YGM8"/>
<dbReference type="KEGG" id="erz:ER308_12630"/>
<reference evidence="10 11" key="1">
    <citation type="submission" date="2019-01" db="EMBL/GenBank/DDBJ databases">
        <title>Egibacter rhizosphaerae EGI 80759T.</title>
        <authorList>
            <person name="Chen D.-D."/>
            <person name="Tian Y."/>
            <person name="Jiao J.-Y."/>
            <person name="Zhang X.-T."/>
            <person name="Zhang Y.-G."/>
            <person name="Zhang Y."/>
            <person name="Xiao M."/>
            <person name="Shu W.-S."/>
            <person name="Li W.-J."/>
        </authorList>
    </citation>
    <scope>NUCLEOTIDE SEQUENCE [LARGE SCALE GENOMIC DNA]</scope>
    <source>
        <strain evidence="10 11">EGI 80759</strain>
    </source>
</reference>
<dbReference type="SMART" id="SM00881">
    <property type="entry name" value="CoA_binding"/>
    <property type="match status" value="1"/>
</dbReference>
<evidence type="ECO:0000256" key="2">
    <source>
        <dbReference type="ARBA" id="ARBA00022491"/>
    </source>
</evidence>
<dbReference type="Gene3D" id="3.40.50.720">
    <property type="entry name" value="NAD(P)-binding Rossmann-like Domain"/>
    <property type="match status" value="1"/>
</dbReference>
<keyword evidence="2 7" id="KW-0678">Repressor</keyword>
<evidence type="ECO:0000256" key="4">
    <source>
        <dbReference type="ARBA" id="ARBA00023027"/>
    </source>
</evidence>
<comment type="function">
    <text evidence="7">Modulates transcription in response to changes in cellular NADH/NAD(+) redox state.</text>
</comment>
<feature type="region of interest" description="Disordered" evidence="8">
    <location>
        <begin position="295"/>
        <end position="355"/>
    </location>
</feature>
<dbReference type="NCBIfam" id="NF003996">
    <property type="entry name" value="PRK05472.2-5"/>
    <property type="match status" value="1"/>
</dbReference>
<dbReference type="PANTHER" id="PTHR35786">
    <property type="entry name" value="REDOX-SENSING TRANSCRIPTIONAL REPRESSOR REX"/>
    <property type="match status" value="1"/>
</dbReference>
<dbReference type="Pfam" id="PF02629">
    <property type="entry name" value="CoA_binding"/>
    <property type="match status" value="1"/>
</dbReference>
<dbReference type="Gene3D" id="1.10.10.10">
    <property type="entry name" value="Winged helix-like DNA-binding domain superfamily/Winged helix DNA-binding domain"/>
    <property type="match status" value="1"/>
</dbReference>
<evidence type="ECO:0000313" key="10">
    <source>
        <dbReference type="EMBL" id="QBI20326.1"/>
    </source>
</evidence>
<comment type="subcellular location">
    <subcellularLocation>
        <location evidence="7">Cytoplasm</location>
    </subcellularLocation>
</comment>
<keyword evidence="1 7" id="KW-0963">Cytoplasm</keyword>
<comment type="subunit">
    <text evidence="7">Homodimer.</text>
</comment>
<dbReference type="GO" id="GO:0005737">
    <property type="term" value="C:cytoplasm"/>
    <property type="evidence" value="ECO:0007669"/>
    <property type="project" value="UniProtKB-SubCell"/>
</dbReference>
<evidence type="ECO:0000256" key="3">
    <source>
        <dbReference type="ARBA" id="ARBA00023015"/>
    </source>
</evidence>
<evidence type="ECO:0000256" key="8">
    <source>
        <dbReference type="SAM" id="MobiDB-lite"/>
    </source>
</evidence>
<evidence type="ECO:0000256" key="7">
    <source>
        <dbReference type="HAMAP-Rule" id="MF_01131"/>
    </source>
</evidence>
<sequence>MGTRSASSWSTRPRSRRRWTRPGRLGSDRRRRRGGPRGSSVPRCTATTRLYDCEQPPAGGDAAQHERPTASERLLNRAIPEATVQRLPVYLRGLVELAERGEHTVSSEALAAAAGVNSAKVRKDLSYLGSYGTRGVGYDVEYLIHQVSRELGLTQDWATCIVGIGNLGVALANYRGFVQRGFRISALFDSAPEVVGTTVAGLDVHPVDEIDRVVKEERISIGVLAVPAAEAQPVTDALVAAGVSSILNFAPVVLQVPDEVSLRKVDLSIELQILSFYEQRRAAEESVRAGAAREALERAHQAADDLSRTLPENSDDEAGGAPEAAYDPSGEASRGPGVAHDHGDEAFRGPGGTTT</sequence>
<dbReference type="NCBIfam" id="NF003994">
    <property type="entry name" value="PRK05472.2-3"/>
    <property type="match status" value="1"/>
</dbReference>
<keyword evidence="4 7" id="KW-0520">NAD</keyword>
<feature type="DNA-binding region" description="H-T-H motif" evidence="7">
    <location>
        <begin position="89"/>
        <end position="128"/>
    </location>
</feature>
<dbReference type="InterPro" id="IPR009718">
    <property type="entry name" value="Rex_DNA-bd_C_dom"/>
</dbReference>
<evidence type="ECO:0000256" key="6">
    <source>
        <dbReference type="ARBA" id="ARBA00023163"/>
    </source>
</evidence>
<dbReference type="InterPro" id="IPR003781">
    <property type="entry name" value="CoA-bd"/>
</dbReference>
<evidence type="ECO:0000259" key="9">
    <source>
        <dbReference type="SMART" id="SM00881"/>
    </source>
</evidence>
<evidence type="ECO:0000256" key="5">
    <source>
        <dbReference type="ARBA" id="ARBA00023125"/>
    </source>
</evidence>
<accession>A0A411YGM8</accession>
<dbReference type="InterPro" id="IPR036291">
    <property type="entry name" value="NAD(P)-bd_dom_sf"/>
</dbReference>